<proteinExistence type="predicted"/>
<organism evidence="2 3">
    <name type="scientific">Ignatzschineria rhizosphaerae</name>
    <dbReference type="NCBI Taxonomy" id="2923279"/>
    <lineage>
        <taxon>Bacteria</taxon>
        <taxon>Pseudomonadati</taxon>
        <taxon>Pseudomonadota</taxon>
        <taxon>Gammaproteobacteria</taxon>
        <taxon>Cardiobacteriales</taxon>
        <taxon>Ignatzschineriaceae</taxon>
        <taxon>Ignatzschineria</taxon>
    </lineage>
</organism>
<keyword evidence="3" id="KW-1185">Reference proteome</keyword>
<dbReference type="Pfam" id="PF13280">
    <property type="entry name" value="WYL"/>
    <property type="match status" value="1"/>
</dbReference>
<protein>
    <recommendedName>
        <fullName evidence="1">WYL domain-containing protein</fullName>
    </recommendedName>
</protein>
<sequence length="166" mass="19715">MGPFIVILLFGVIIYYFVKRSKRKEQELIKRLEDIVRESKQQNPTPPQIDEELYKAQVKAETQDRVNSGYLRDYEEDDAFDIFNDPRIETEAKNNRNNPIIITFIYEKHDEDGNVIGTQERAIQPYYKDDEYLEGYCLDREERRTFRIDKIAGFTGNSEAIFEELD</sequence>
<reference evidence="2 3" key="1">
    <citation type="submission" date="2022-03" db="EMBL/GenBank/DDBJ databases">
        <title>Ignatzschineria rhizosphaerae HR5S32.</title>
        <authorList>
            <person name="Sun J.Q."/>
            <person name="Feng J.Y."/>
        </authorList>
    </citation>
    <scope>NUCLEOTIDE SEQUENCE [LARGE SCALE GENOMIC DNA]</scope>
    <source>
        <strain evidence="2 3">HR5S32</strain>
    </source>
</reference>
<accession>A0ABY3X4C3</accession>
<dbReference type="InterPro" id="IPR026881">
    <property type="entry name" value="WYL_dom"/>
</dbReference>
<gene>
    <name evidence="2" type="ORF">MMG00_02500</name>
</gene>
<name>A0ABY3X4C3_9GAMM</name>
<evidence type="ECO:0000259" key="1">
    <source>
        <dbReference type="Pfam" id="PF13280"/>
    </source>
</evidence>
<dbReference type="RefSeq" id="WP_242150909.1">
    <property type="nucleotide sequence ID" value="NZ_CP093379.1"/>
</dbReference>
<feature type="domain" description="WYL" evidence="1">
    <location>
        <begin position="103"/>
        <end position="153"/>
    </location>
</feature>
<dbReference type="Proteomes" id="UP000829542">
    <property type="component" value="Chromosome"/>
</dbReference>
<dbReference type="EMBL" id="CP093379">
    <property type="protein sequence ID" value="UNM96745.1"/>
    <property type="molecule type" value="Genomic_DNA"/>
</dbReference>
<evidence type="ECO:0000313" key="3">
    <source>
        <dbReference type="Proteomes" id="UP000829542"/>
    </source>
</evidence>
<evidence type="ECO:0000313" key="2">
    <source>
        <dbReference type="EMBL" id="UNM96745.1"/>
    </source>
</evidence>